<evidence type="ECO:0000313" key="3">
    <source>
        <dbReference type="Proteomes" id="UP000199055"/>
    </source>
</evidence>
<accession>A0A1H9CV87</accession>
<proteinExistence type="predicted"/>
<name>A0A1H9CV87_9ACTN</name>
<dbReference type="EMBL" id="FOET01000003">
    <property type="protein sequence ID" value="SEQ05007.1"/>
    <property type="molecule type" value="Genomic_DNA"/>
</dbReference>
<organism evidence="2 3">
    <name type="scientific">Streptomyces radiopugnans</name>
    <dbReference type="NCBI Taxonomy" id="403935"/>
    <lineage>
        <taxon>Bacteria</taxon>
        <taxon>Bacillati</taxon>
        <taxon>Actinomycetota</taxon>
        <taxon>Actinomycetes</taxon>
        <taxon>Kitasatosporales</taxon>
        <taxon>Streptomycetaceae</taxon>
        <taxon>Streptomyces</taxon>
    </lineage>
</organism>
<sequence length="266" mass="27479">MPNPGTPSRTDYAAAVEGLADRVLGALRGTGDPAVDPAVVASQVDEAPDPKVALAAVRVLGPDVFAPALLAGVPFGPGDARAVAESLRIFPPAPDAAPEAAWRDWTTVRLLARYGGGSPDSTFTDTPEDTLGVREPSPPGGTGGTDSPASPGLSWRDLSLSMAQLSPLALPNVDGPVHETALSRLRDLSRGTARAMLRRDYPTAARLARWLACALHRGAHPDLDTAAVVRHLELHCGGGGRTALDTAVARGLLDRSQPQRPGGPTA</sequence>
<evidence type="ECO:0000313" key="2">
    <source>
        <dbReference type="EMBL" id="SEQ05007.1"/>
    </source>
</evidence>
<dbReference type="STRING" id="403935.SAMN05216481_103452"/>
<gene>
    <name evidence="2" type="ORF">SAMN05216481_103452</name>
</gene>
<keyword evidence="3" id="KW-1185">Reference proteome</keyword>
<protein>
    <submittedName>
        <fullName evidence="2">Uncharacterized protein</fullName>
    </submittedName>
</protein>
<dbReference type="AlphaFoldDB" id="A0A1H9CV87"/>
<feature type="region of interest" description="Disordered" evidence="1">
    <location>
        <begin position="116"/>
        <end position="153"/>
    </location>
</feature>
<dbReference type="Proteomes" id="UP000199055">
    <property type="component" value="Unassembled WGS sequence"/>
</dbReference>
<reference evidence="2 3" key="1">
    <citation type="submission" date="2016-10" db="EMBL/GenBank/DDBJ databases">
        <authorList>
            <person name="de Groot N.N."/>
        </authorList>
    </citation>
    <scope>NUCLEOTIDE SEQUENCE [LARGE SCALE GENOMIC DNA]</scope>
    <source>
        <strain evidence="2 3">CGMCC 4.3519</strain>
    </source>
</reference>
<evidence type="ECO:0000256" key="1">
    <source>
        <dbReference type="SAM" id="MobiDB-lite"/>
    </source>
</evidence>
<dbReference type="RefSeq" id="WP_093657561.1">
    <property type="nucleotide sequence ID" value="NZ_FOET01000003.1"/>
</dbReference>